<organism evidence="1 2">
    <name type="scientific">Bacillus mycoides</name>
    <dbReference type="NCBI Taxonomy" id="1405"/>
    <lineage>
        <taxon>Bacteria</taxon>
        <taxon>Bacillati</taxon>
        <taxon>Bacillota</taxon>
        <taxon>Bacilli</taxon>
        <taxon>Bacillales</taxon>
        <taxon>Bacillaceae</taxon>
        <taxon>Bacillus</taxon>
        <taxon>Bacillus cereus group</taxon>
    </lineage>
</organism>
<sequence>VRHKGEMNLEPGLTQLLRFSVNK</sequence>
<dbReference type="Proteomes" id="UP000305524">
    <property type="component" value="Unassembled WGS sequence"/>
</dbReference>
<reference evidence="1 2" key="1">
    <citation type="journal article" date="2019" name="Environ. Microbiol.">
        <title>An active ?-lactamase is a part of an orchestrated cell wall stress resistance network of Bacillus subtilis and related rhizosphere species.</title>
        <authorList>
            <person name="Bucher T."/>
            <person name="Keren-Paz A."/>
            <person name="Hausser J."/>
            <person name="Olender T."/>
            <person name="Cytryn E."/>
            <person name="Kolodkin-Gal I."/>
        </authorList>
    </citation>
    <scope>NUCLEOTIDE SEQUENCE [LARGE SCALE GENOMIC DNA]</scope>
    <source>
        <strain evidence="1 2">I186</strain>
    </source>
</reference>
<accession>A0A4U3ABG9</accession>
<gene>
    <name evidence="1" type="ORF">FC701_11050</name>
</gene>
<protein>
    <submittedName>
        <fullName evidence="1">DUF4073 domain-containing protein</fullName>
    </submittedName>
</protein>
<evidence type="ECO:0000313" key="1">
    <source>
        <dbReference type="EMBL" id="TKI85205.1"/>
    </source>
</evidence>
<proteinExistence type="predicted"/>
<name>A0A4U3ABG9_BACMY</name>
<comment type="caution">
    <text evidence="1">The sequence shown here is derived from an EMBL/GenBank/DDBJ whole genome shotgun (WGS) entry which is preliminary data.</text>
</comment>
<evidence type="ECO:0000313" key="2">
    <source>
        <dbReference type="Proteomes" id="UP000305524"/>
    </source>
</evidence>
<feature type="non-terminal residue" evidence="1">
    <location>
        <position position="1"/>
    </location>
</feature>
<dbReference type="AlphaFoldDB" id="A0A4U3ABG9"/>
<dbReference type="EMBL" id="SZOD01000223">
    <property type="protein sequence ID" value="TKI85205.1"/>
    <property type="molecule type" value="Genomic_DNA"/>
</dbReference>